<dbReference type="InterPro" id="IPR036291">
    <property type="entry name" value="NAD(P)-bd_dom_sf"/>
</dbReference>
<dbReference type="EMBL" id="BSTI01000005">
    <property type="protein sequence ID" value="GLY66038.1"/>
    <property type="molecule type" value="Genomic_DNA"/>
</dbReference>
<keyword evidence="3" id="KW-0560">Oxidoreductase</keyword>
<dbReference type="Pfam" id="PF00106">
    <property type="entry name" value="adh_short"/>
    <property type="match status" value="1"/>
</dbReference>
<evidence type="ECO:0000313" key="6">
    <source>
        <dbReference type="Proteomes" id="UP001165136"/>
    </source>
</evidence>
<keyword evidence="6" id="KW-1185">Reference proteome</keyword>
<dbReference type="PRINTS" id="PR00080">
    <property type="entry name" value="SDRFAMILY"/>
</dbReference>
<accession>A0A9W6VCD7</accession>
<evidence type="ECO:0000256" key="3">
    <source>
        <dbReference type="ARBA" id="ARBA00023002"/>
    </source>
</evidence>
<dbReference type="GO" id="GO:0016491">
    <property type="term" value="F:oxidoreductase activity"/>
    <property type="evidence" value="ECO:0007669"/>
    <property type="project" value="UniProtKB-KW"/>
</dbReference>
<sequence length="239" mass="25070">MLGTMTTTLITGANKGLGKETARRLVEAGHTVYVGARDEVRGRAAAAELGARFVRIDVTDDASVTAAVGTIAAEGGLDVLINNAGVEPRLEGNAIPTAADETPELMRETFETNVFGTLRVLHAFLPLLQKSAAPVVVNVSSGLASISGIADPDSHTHFYPGISYPASKAVVNTITIQYAKQYPQIRINAVEPGFTNTDLNGRTGTQTVEEGAEVIVRMAQVSPDGPTGTYSSIHGPIAW</sequence>
<protein>
    <submittedName>
        <fullName evidence="5">Short-chain dehydrogenase</fullName>
    </submittedName>
</protein>
<evidence type="ECO:0000256" key="4">
    <source>
        <dbReference type="RuleBase" id="RU000363"/>
    </source>
</evidence>
<dbReference type="InterPro" id="IPR002347">
    <property type="entry name" value="SDR_fam"/>
</dbReference>
<gene>
    <name evidence="5" type="ORF">Atai01_26570</name>
</gene>
<keyword evidence="2" id="KW-0521">NADP</keyword>
<dbReference type="PANTHER" id="PTHR43490:SF99">
    <property type="entry name" value="SHORT-CHAIN DEHYDROGENASE_REDUCTASE"/>
    <property type="match status" value="1"/>
</dbReference>
<evidence type="ECO:0000256" key="2">
    <source>
        <dbReference type="ARBA" id="ARBA00022857"/>
    </source>
</evidence>
<evidence type="ECO:0000256" key="1">
    <source>
        <dbReference type="ARBA" id="ARBA00006484"/>
    </source>
</evidence>
<dbReference type="Proteomes" id="UP001165136">
    <property type="component" value="Unassembled WGS sequence"/>
</dbReference>
<reference evidence="5" key="1">
    <citation type="submission" date="2023-03" db="EMBL/GenBank/DDBJ databases">
        <title>Amycolatopsis taiwanensis NBRC 103393.</title>
        <authorList>
            <person name="Ichikawa N."/>
            <person name="Sato H."/>
            <person name="Tonouchi N."/>
        </authorList>
    </citation>
    <scope>NUCLEOTIDE SEQUENCE</scope>
    <source>
        <strain evidence="5">NBRC 103393</strain>
    </source>
</reference>
<dbReference type="PANTHER" id="PTHR43490">
    <property type="entry name" value="(+)-NEOMENTHOL DEHYDROGENASE"/>
    <property type="match status" value="1"/>
</dbReference>
<dbReference type="AlphaFoldDB" id="A0A9W6VCD7"/>
<proteinExistence type="inferred from homology"/>
<evidence type="ECO:0000313" key="5">
    <source>
        <dbReference type="EMBL" id="GLY66038.1"/>
    </source>
</evidence>
<organism evidence="5 6">
    <name type="scientific">Amycolatopsis taiwanensis</name>
    <dbReference type="NCBI Taxonomy" id="342230"/>
    <lineage>
        <taxon>Bacteria</taxon>
        <taxon>Bacillati</taxon>
        <taxon>Actinomycetota</taxon>
        <taxon>Actinomycetes</taxon>
        <taxon>Pseudonocardiales</taxon>
        <taxon>Pseudonocardiaceae</taxon>
        <taxon>Amycolatopsis</taxon>
    </lineage>
</organism>
<name>A0A9W6VCD7_9PSEU</name>
<comment type="caution">
    <text evidence="5">The sequence shown here is derived from an EMBL/GenBank/DDBJ whole genome shotgun (WGS) entry which is preliminary data.</text>
</comment>
<dbReference type="SUPFAM" id="SSF51735">
    <property type="entry name" value="NAD(P)-binding Rossmann-fold domains"/>
    <property type="match status" value="1"/>
</dbReference>
<dbReference type="PRINTS" id="PR00081">
    <property type="entry name" value="GDHRDH"/>
</dbReference>
<dbReference type="Gene3D" id="3.40.50.720">
    <property type="entry name" value="NAD(P)-binding Rossmann-like Domain"/>
    <property type="match status" value="1"/>
</dbReference>
<comment type="similarity">
    <text evidence="1 4">Belongs to the short-chain dehydrogenases/reductases (SDR) family.</text>
</comment>